<dbReference type="InterPro" id="IPR025737">
    <property type="entry name" value="FApF"/>
</dbReference>
<dbReference type="HOGENOM" id="CLU_077649_0_0_3"/>
<evidence type="ECO:0000313" key="2">
    <source>
        <dbReference type="Proteomes" id="UP000010473"/>
    </source>
</evidence>
<evidence type="ECO:0000313" key="1">
    <source>
        <dbReference type="EMBL" id="AFZ34259.1"/>
    </source>
</evidence>
<proteinExistence type="predicted"/>
<dbReference type="KEGG" id="scs:Sta7437_0664"/>
<dbReference type="Pfam" id="PF13557">
    <property type="entry name" value="Phenol_MetA_deg"/>
    <property type="match status" value="1"/>
</dbReference>
<dbReference type="Proteomes" id="UP000010473">
    <property type="component" value="Chromosome"/>
</dbReference>
<name>K9XQ91_STAC7</name>
<gene>
    <name evidence="1" type="ordered locus">Sta7437_0664</name>
</gene>
<dbReference type="RefSeq" id="WP_015191932.1">
    <property type="nucleotide sequence ID" value="NC_019748.1"/>
</dbReference>
<dbReference type="AlphaFoldDB" id="K9XQ91"/>
<sequence length="272" mass="29518">MQRLQFYSLAKLGAIALLLPSVVAFTLIYSDRAMASDHNNLDANRPLNFDDAESIGFREQALDLGAALIIPEGKSVGGEFEIEYLYGFAPNTHFNIGIDPSIESDNDETEFNIGDLSIGVLHNFNREYNNTPAFALRGDVAFPTGNDSEGVDFRLRGIASKTVGQSNRLHLNLDANFATATEDEERSFVPGVILGYSRPIGYPKTFTRTFLAEVGVKASEEENDGAVVSLGVGMRQQIGYQSVLDLGIQGDIAGESGDSNELRLVAGYSFAF</sequence>
<evidence type="ECO:0008006" key="3">
    <source>
        <dbReference type="Google" id="ProtNLM"/>
    </source>
</evidence>
<dbReference type="PATRIC" id="fig|111780.3.peg.696"/>
<dbReference type="EMBL" id="CP003653">
    <property type="protein sequence ID" value="AFZ34259.1"/>
    <property type="molecule type" value="Genomic_DNA"/>
</dbReference>
<keyword evidence="2" id="KW-1185">Reference proteome</keyword>
<organism evidence="1 2">
    <name type="scientific">Stanieria cyanosphaera (strain ATCC 29371 / PCC 7437)</name>
    <dbReference type="NCBI Taxonomy" id="111780"/>
    <lineage>
        <taxon>Bacteria</taxon>
        <taxon>Bacillati</taxon>
        <taxon>Cyanobacteriota</taxon>
        <taxon>Cyanophyceae</taxon>
        <taxon>Pleurocapsales</taxon>
        <taxon>Dermocarpellaceae</taxon>
        <taxon>Stanieria</taxon>
    </lineage>
</organism>
<dbReference type="STRING" id="111780.Sta7437_0664"/>
<reference evidence="2" key="1">
    <citation type="journal article" date="2013" name="Proc. Natl. Acad. Sci. U.S.A.">
        <title>Improving the coverage of the cyanobacterial phylum using diversity-driven genome sequencing.</title>
        <authorList>
            <person name="Shih P.M."/>
            <person name="Wu D."/>
            <person name="Latifi A."/>
            <person name="Axen S.D."/>
            <person name="Fewer D.P."/>
            <person name="Talla E."/>
            <person name="Calteau A."/>
            <person name="Cai F."/>
            <person name="Tandeau de Marsac N."/>
            <person name="Rippka R."/>
            <person name="Herdman M."/>
            <person name="Sivonen K."/>
            <person name="Coursin T."/>
            <person name="Laurent T."/>
            <person name="Goodwin L."/>
            <person name="Nolan M."/>
            <person name="Davenport K.W."/>
            <person name="Han C.S."/>
            <person name="Rubin E.M."/>
            <person name="Eisen J.A."/>
            <person name="Woyke T."/>
            <person name="Gugger M."/>
            <person name="Kerfeld C.A."/>
        </authorList>
    </citation>
    <scope>NUCLEOTIDE SEQUENCE [LARGE SCALE GENOMIC DNA]</scope>
    <source>
        <strain evidence="2">ATCC 29371 / PCC 7437</strain>
    </source>
</reference>
<dbReference type="eggNOG" id="ENOG5030KRK">
    <property type="taxonomic scope" value="Bacteria"/>
</dbReference>
<protein>
    <recommendedName>
        <fullName evidence="3">Transporter</fullName>
    </recommendedName>
</protein>
<accession>K9XQ91</accession>